<dbReference type="OrthoDB" id="9804804at2"/>
<organism evidence="3 4">
    <name type="scientific">Sulfurirhabdus autotrophica</name>
    <dbReference type="NCBI Taxonomy" id="1706046"/>
    <lineage>
        <taxon>Bacteria</taxon>
        <taxon>Pseudomonadati</taxon>
        <taxon>Pseudomonadota</taxon>
        <taxon>Betaproteobacteria</taxon>
        <taxon>Nitrosomonadales</taxon>
        <taxon>Sulfuricellaceae</taxon>
        <taxon>Sulfurirhabdus</taxon>
    </lineage>
</organism>
<dbReference type="Pfam" id="PF11127">
    <property type="entry name" value="YgaP-like_TM"/>
    <property type="match status" value="1"/>
</dbReference>
<evidence type="ECO:0000256" key="1">
    <source>
        <dbReference type="SAM" id="Phobius"/>
    </source>
</evidence>
<feature type="transmembrane region" description="Helical" evidence="1">
    <location>
        <begin position="33"/>
        <end position="56"/>
    </location>
</feature>
<dbReference type="RefSeq" id="WP_124948214.1">
    <property type="nucleotide sequence ID" value="NZ_BHVT01000077.1"/>
</dbReference>
<feature type="domain" description="Inner membrane protein YgaP-like transmembrane" evidence="2">
    <location>
        <begin position="1"/>
        <end position="63"/>
    </location>
</feature>
<comment type="caution">
    <text evidence="3">The sequence shown here is derived from an EMBL/GenBank/DDBJ whole genome shotgun (WGS) entry which is preliminary data.</text>
</comment>
<keyword evidence="4" id="KW-1185">Reference proteome</keyword>
<evidence type="ECO:0000313" key="4">
    <source>
        <dbReference type="Proteomes" id="UP000295367"/>
    </source>
</evidence>
<evidence type="ECO:0000313" key="3">
    <source>
        <dbReference type="EMBL" id="TCV82324.1"/>
    </source>
</evidence>
<dbReference type="AlphaFoldDB" id="A0A4R3XX61"/>
<keyword evidence="1" id="KW-0472">Membrane</keyword>
<dbReference type="EMBL" id="SMCO01000022">
    <property type="protein sequence ID" value="TCV82324.1"/>
    <property type="molecule type" value="Genomic_DNA"/>
</dbReference>
<dbReference type="InterPro" id="IPR021309">
    <property type="entry name" value="YgaP-like_TM"/>
</dbReference>
<proteinExistence type="predicted"/>
<gene>
    <name evidence="3" type="ORF">EDC63_12215</name>
</gene>
<keyword evidence="1" id="KW-0812">Transmembrane</keyword>
<accession>A0A4R3XX61</accession>
<keyword evidence="1" id="KW-1133">Transmembrane helix</keyword>
<feature type="transmembrane region" description="Helical" evidence="1">
    <location>
        <begin position="12"/>
        <end position="27"/>
    </location>
</feature>
<reference evidence="3 4" key="1">
    <citation type="submission" date="2019-03" db="EMBL/GenBank/DDBJ databases">
        <title>Genomic Encyclopedia of Type Strains, Phase IV (KMG-IV): sequencing the most valuable type-strain genomes for metagenomic binning, comparative biology and taxonomic classification.</title>
        <authorList>
            <person name="Goeker M."/>
        </authorList>
    </citation>
    <scope>NUCLEOTIDE SEQUENCE [LARGE SCALE GENOMIC DNA]</scope>
    <source>
        <strain evidence="3 4">DSM 100309</strain>
    </source>
</reference>
<sequence length="66" mass="7214">MKVNVGSIDKVLRIIVGLGLLSLIFILEGSQRWFGLIGIVPLVTALMGWCPLYMILGINSCPARKD</sequence>
<dbReference type="Proteomes" id="UP000295367">
    <property type="component" value="Unassembled WGS sequence"/>
</dbReference>
<protein>
    <submittedName>
        <fullName evidence="3">DUF2892 family protein</fullName>
    </submittedName>
</protein>
<name>A0A4R3XX61_9PROT</name>
<evidence type="ECO:0000259" key="2">
    <source>
        <dbReference type="Pfam" id="PF11127"/>
    </source>
</evidence>